<dbReference type="OrthoDB" id="550682at2759"/>
<keyword evidence="3" id="KW-1185">Reference proteome</keyword>
<feature type="compositionally biased region" description="Acidic residues" evidence="1">
    <location>
        <begin position="130"/>
        <end position="140"/>
    </location>
</feature>
<gene>
    <name evidence="2" type="primary">PLEST011881</name>
    <name evidence="2" type="ORF">PLESTB_001218500</name>
</gene>
<protein>
    <submittedName>
        <fullName evidence="2">Uncharacterized protein</fullName>
    </submittedName>
</protein>
<evidence type="ECO:0000313" key="3">
    <source>
        <dbReference type="Proteomes" id="UP001165080"/>
    </source>
</evidence>
<dbReference type="AlphaFoldDB" id="A0A9W6BTT1"/>
<evidence type="ECO:0000256" key="1">
    <source>
        <dbReference type="SAM" id="MobiDB-lite"/>
    </source>
</evidence>
<accession>A0A9W6BTT1</accession>
<feature type="compositionally biased region" description="Acidic residues" evidence="1">
    <location>
        <begin position="95"/>
        <end position="112"/>
    </location>
</feature>
<comment type="caution">
    <text evidence="2">The sequence shown here is derived from an EMBL/GenBank/DDBJ whole genome shotgun (WGS) entry which is preliminary data.</text>
</comment>
<feature type="region of interest" description="Disordered" evidence="1">
    <location>
        <begin position="82"/>
        <end position="164"/>
    </location>
</feature>
<reference evidence="2 3" key="1">
    <citation type="journal article" date="2023" name="Commun. Biol.">
        <title>Reorganization of the ancestral sex-determining regions during the evolution of trioecy in Pleodorina starrii.</title>
        <authorList>
            <person name="Takahashi K."/>
            <person name="Suzuki S."/>
            <person name="Kawai-Toyooka H."/>
            <person name="Yamamoto K."/>
            <person name="Hamaji T."/>
            <person name="Ootsuki R."/>
            <person name="Yamaguchi H."/>
            <person name="Kawachi M."/>
            <person name="Higashiyama T."/>
            <person name="Nozaki H."/>
        </authorList>
    </citation>
    <scope>NUCLEOTIDE SEQUENCE [LARGE SCALE GENOMIC DNA]</scope>
    <source>
        <strain evidence="2 3">NIES-4479</strain>
    </source>
</reference>
<feature type="compositionally biased region" description="Low complexity" evidence="1">
    <location>
        <begin position="141"/>
        <end position="160"/>
    </location>
</feature>
<feature type="region of interest" description="Disordered" evidence="1">
    <location>
        <begin position="39"/>
        <end position="65"/>
    </location>
</feature>
<evidence type="ECO:0000313" key="2">
    <source>
        <dbReference type="EMBL" id="GLC57381.1"/>
    </source>
</evidence>
<name>A0A9W6BTT1_9CHLO</name>
<organism evidence="2 3">
    <name type="scientific">Pleodorina starrii</name>
    <dbReference type="NCBI Taxonomy" id="330485"/>
    <lineage>
        <taxon>Eukaryota</taxon>
        <taxon>Viridiplantae</taxon>
        <taxon>Chlorophyta</taxon>
        <taxon>core chlorophytes</taxon>
        <taxon>Chlorophyceae</taxon>
        <taxon>CS clade</taxon>
        <taxon>Chlamydomonadales</taxon>
        <taxon>Volvocaceae</taxon>
        <taxon>Pleodorina</taxon>
    </lineage>
</organism>
<dbReference type="EMBL" id="BRXU01000018">
    <property type="protein sequence ID" value="GLC57381.1"/>
    <property type="molecule type" value="Genomic_DNA"/>
</dbReference>
<sequence>MSTRLRAGSVSHPSVVHKSPYCSKVALHWANIQLRRAPRRDNGPGVGDRWCRSSARPDGPGADLSPDELMRQLAAEHGVRVLSPASRGEGAYDLQYDDDDDHDEAESWEDAVADLGSPWDMRPARVGLMDSDDDEDDVDEAGTGPSSSPSAAAATASVSPPVSPYLDPSALPRIGRGELRELAAVGLGRGVEAEEPRGGTGGGGGCGAAAAEAAEASGRGRVVVVDVREAGEGLEGATEGEVGSSLEVPYGAAFPAEAASPAAAAVVSPPNAPVPLPMLHIPLSSLRRPQADALAAGWDYVAVRVLPGGDLRAEQAVVRLTKVYGLRRVMLYDEDIE</sequence>
<dbReference type="Proteomes" id="UP001165080">
    <property type="component" value="Unassembled WGS sequence"/>
</dbReference>
<proteinExistence type="predicted"/>